<evidence type="ECO:0000259" key="1">
    <source>
        <dbReference type="Pfam" id="PF01370"/>
    </source>
</evidence>
<protein>
    <submittedName>
        <fullName evidence="2">Nucleoside-diphosphate-sugar epimerase</fullName>
    </submittedName>
</protein>
<dbReference type="Gene3D" id="3.40.50.720">
    <property type="entry name" value="NAD(P)-binding Rossmann-like Domain"/>
    <property type="match status" value="1"/>
</dbReference>
<dbReference type="EMBL" id="FONH01000007">
    <property type="protein sequence ID" value="SFF08978.1"/>
    <property type="molecule type" value="Genomic_DNA"/>
</dbReference>
<dbReference type="GO" id="GO:0004029">
    <property type="term" value="F:aldehyde dehydrogenase (NAD+) activity"/>
    <property type="evidence" value="ECO:0007669"/>
    <property type="project" value="TreeGrafter"/>
</dbReference>
<reference evidence="3" key="1">
    <citation type="submission" date="2016-10" db="EMBL/GenBank/DDBJ databases">
        <authorList>
            <person name="Varghese N."/>
            <person name="Submissions S."/>
        </authorList>
    </citation>
    <scope>NUCLEOTIDE SEQUENCE [LARGE SCALE GENOMIC DNA]</scope>
    <source>
        <strain evidence="3">UNC178MFTsu3.1</strain>
    </source>
</reference>
<evidence type="ECO:0000313" key="3">
    <source>
        <dbReference type="Proteomes" id="UP000199477"/>
    </source>
</evidence>
<feature type="domain" description="NAD-dependent epimerase/dehydratase" evidence="1">
    <location>
        <begin position="7"/>
        <end position="222"/>
    </location>
</feature>
<dbReference type="RefSeq" id="WP_026633286.1">
    <property type="nucleotide sequence ID" value="NZ_FONH01000007.1"/>
</dbReference>
<evidence type="ECO:0000313" key="2">
    <source>
        <dbReference type="EMBL" id="SFF08978.1"/>
    </source>
</evidence>
<accession>A0A1I2FVX4</accession>
<dbReference type="InterPro" id="IPR051783">
    <property type="entry name" value="NAD(P)-dependent_oxidoreduct"/>
</dbReference>
<dbReference type="SUPFAM" id="SSF51735">
    <property type="entry name" value="NAD(P)-binding Rossmann-fold domains"/>
    <property type="match status" value="1"/>
</dbReference>
<dbReference type="Proteomes" id="UP000199477">
    <property type="component" value="Unassembled WGS sequence"/>
</dbReference>
<keyword evidence="3" id="KW-1185">Reference proteome</keyword>
<dbReference type="STRING" id="500610.SAMN02799615_02394"/>
<dbReference type="AlphaFoldDB" id="A0A1I2FVX4"/>
<dbReference type="Pfam" id="PF01370">
    <property type="entry name" value="Epimerase"/>
    <property type="match status" value="1"/>
</dbReference>
<sequence>MKRTKTVLVVGANGGVGGEACVALLRHGWRVRALARRPGSVEGIEWSGIEWIRGDAMVAADVARAAAGVDVIVHAVNPPGYRGWERLVLPMLENTIAAAKATGARIVLPGTIYNYGFDAFPVLTEAAPQHPVSRKGELRVAMEQRLAQAAREGTSVLILRCGDFIGPRNTGNSWFSQGLVKAGTKVRAVNYPGPPELGHAWAYLPDVAETLARLLDRADELEPFASFHFGGYWLDGHQMVDAVRAATGDASVRAARFPWWMVALAQPFVETLRELWKMRYLWKTEARLEDAKLRGFLGEVPRTPVVEAVRSALVGAGCL</sequence>
<dbReference type="PANTHER" id="PTHR48079:SF6">
    <property type="entry name" value="NAD(P)-BINDING DOMAIN-CONTAINING PROTEIN-RELATED"/>
    <property type="match status" value="1"/>
</dbReference>
<name>A0A1I2FVX4_9GAMM</name>
<organism evidence="2 3">
    <name type="scientific">Dyella marensis</name>
    <dbReference type="NCBI Taxonomy" id="500610"/>
    <lineage>
        <taxon>Bacteria</taxon>
        <taxon>Pseudomonadati</taxon>
        <taxon>Pseudomonadota</taxon>
        <taxon>Gammaproteobacteria</taxon>
        <taxon>Lysobacterales</taxon>
        <taxon>Rhodanobacteraceae</taxon>
        <taxon>Dyella</taxon>
    </lineage>
</organism>
<dbReference type="PANTHER" id="PTHR48079">
    <property type="entry name" value="PROTEIN YEEZ"/>
    <property type="match status" value="1"/>
</dbReference>
<dbReference type="InterPro" id="IPR001509">
    <property type="entry name" value="Epimerase_deHydtase"/>
</dbReference>
<proteinExistence type="predicted"/>
<dbReference type="GO" id="GO:0005737">
    <property type="term" value="C:cytoplasm"/>
    <property type="evidence" value="ECO:0007669"/>
    <property type="project" value="TreeGrafter"/>
</dbReference>
<dbReference type="InterPro" id="IPR036291">
    <property type="entry name" value="NAD(P)-bd_dom_sf"/>
</dbReference>
<gene>
    <name evidence="2" type="ORF">SAMN02799615_02394</name>
</gene>